<comment type="caution">
    <text evidence="11">Lacks conserved residue(s) required for the propagation of feature annotation.</text>
</comment>
<comment type="pathway">
    <text evidence="1 11 12">Metabolic intermediate biosynthesis; chorismate biosynthesis; chorismate from D-erythrose 4-phosphate and phosphoenolpyruvate: step 7/7.</text>
</comment>
<dbReference type="RefSeq" id="WP_156342030.1">
    <property type="nucleotide sequence ID" value="NZ_CACRSY010000007.1"/>
</dbReference>
<dbReference type="UniPathway" id="UPA00053">
    <property type="reaction ID" value="UER00090"/>
</dbReference>
<dbReference type="Gene3D" id="3.60.150.10">
    <property type="entry name" value="Chorismate synthase AroC"/>
    <property type="match status" value="1"/>
</dbReference>
<dbReference type="GO" id="GO:0004107">
    <property type="term" value="F:chorismate synthase activity"/>
    <property type="evidence" value="ECO:0007669"/>
    <property type="project" value="UniProtKB-UniRule"/>
</dbReference>
<dbReference type="PROSITE" id="PS00787">
    <property type="entry name" value="CHORISMATE_SYNTHASE_1"/>
    <property type="match status" value="1"/>
</dbReference>
<dbReference type="AlphaFoldDB" id="A0A6N2S324"/>
<dbReference type="PANTHER" id="PTHR21085">
    <property type="entry name" value="CHORISMATE SYNTHASE"/>
    <property type="match status" value="1"/>
</dbReference>
<keyword evidence="9 11" id="KW-0057">Aromatic amino acid biosynthesis</keyword>
<evidence type="ECO:0000256" key="6">
    <source>
        <dbReference type="ARBA" id="ARBA00022643"/>
    </source>
</evidence>
<comment type="cofactor">
    <cofactor evidence="11 12">
        <name>FMNH2</name>
        <dbReference type="ChEBI" id="CHEBI:57618"/>
    </cofactor>
    <text evidence="11 12">Reduced FMN (FMNH(2)).</text>
</comment>
<dbReference type="EC" id="4.2.3.5" evidence="3 11"/>
<dbReference type="FunFam" id="3.60.150.10:FF:000002">
    <property type="entry name" value="Chorismate synthase"/>
    <property type="match status" value="1"/>
</dbReference>
<evidence type="ECO:0000256" key="1">
    <source>
        <dbReference type="ARBA" id="ARBA00005044"/>
    </source>
</evidence>
<evidence type="ECO:0000256" key="12">
    <source>
        <dbReference type="RuleBase" id="RU000605"/>
    </source>
</evidence>
<evidence type="ECO:0000256" key="8">
    <source>
        <dbReference type="ARBA" id="ARBA00022857"/>
    </source>
</evidence>
<sequence>MYGSTLGNIFRVSTWGESHGKGIGVVIDGCPAGLPLSEEDIQEYLNRRKPGQSRYTTKRQEDDAVEILSGVFEGKTTGTPISLMVHNKDQRSKDYSEIAQYYRPGHADLNYDIKYGFRDYRGGGRSSGRETIGRVAAGAVASKLLKELGISICAYTSAIGPVTINPNNFNKEEIQKNPLYMPDAQAAEKAQNYLEQCMKECNSSGGMVECIISGVPAGIGEPAFEKLDAALAKAIFSIGAVKGFEIGDGMNVADSTGLQNNDGYYVDEKGCRQKYSNHSGGITGGMSDGCDIVFRAAFKPTPSIAAPQKTVNRQGENIEIEIHGRHDPIIVPRAVVVVESMAALVILDFMLASMTTRLDKIKEFFQK</sequence>
<dbReference type="NCBIfam" id="TIGR00033">
    <property type="entry name" value="aroC"/>
    <property type="match status" value="1"/>
</dbReference>
<dbReference type="PIRSF" id="PIRSF001456">
    <property type="entry name" value="Chorismate_synth"/>
    <property type="match status" value="1"/>
</dbReference>
<feature type="binding site" evidence="11">
    <location>
        <position position="54"/>
    </location>
    <ligand>
        <name>NADP(+)</name>
        <dbReference type="ChEBI" id="CHEBI:58349"/>
    </ligand>
</feature>
<dbReference type="InterPro" id="IPR020541">
    <property type="entry name" value="Chorismate_synthase_CS"/>
</dbReference>
<protein>
    <recommendedName>
        <fullName evidence="3 11">Chorismate synthase</fullName>
        <shortName evidence="11">CS</shortName>
        <ecNumber evidence="3 11">4.2.3.5</ecNumber>
    </recommendedName>
    <alternativeName>
        <fullName evidence="11">5-enolpyruvylshikimate-3-phosphate phospholyase</fullName>
    </alternativeName>
</protein>
<reference evidence="13" key="1">
    <citation type="submission" date="2019-11" db="EMBL/GenBank/DDBJ databases">
        <authorList>
            <person name="Feng L."/>
        </authorList>
    </citation>
    <scope>NUCLEOTIDE SEQUENCE</scope>
    <source>
        <strain evidence="13">BhanseniiLFYP23</strain>
    </source>
</reference>
<evidence type="ECO:0000256" key="7">
    <source>
        <dbReference type="ARBA" id="ARBA00022827"/>
    </source>
</evidence>
<dbReference type="HAMAP" id="MF_00300">
    <property type="entry name" value="Chorismate_synth"/>
    <property type="match status" value="1"/>
</dbReference>
<dbReference type="InterPro" id="IPR000453">
    <property type="entry name" value="Chorismate_synth"/>
</dbReference>
<keyword evidence="8 11" id="KW-0521">NADP</keyword>
<dbReference type="InterPro" id="IPR035904">
    <property type="entry name" value="Chorismate_synth_AroC_sf"/>
</dbReference>
<dbReference type="EMBL" id="CACRSY010000007">
    <property type="protein sequence ID" value="VYS87269.1"/>
    <property type="molecule type" value="Genomic_DNA"/>
</dbReference>
<dbReference type="GO" id="GO:0005829">
    <property type="term" value="C:cytosol"/>
    <property type="evidence" value="ECO:0007669"/>
    <property type="project" value="TreeGrafter"/>
</dbReference>
<evidence type="ECO:0000256" key="10">
    <source>
        <dbReference type="ARBA" id="ARBA00023239"/>
    </source>
</evidence>
<keyword evidence="4 11" id="KW-0028">Amino-acid biosynthesis</keyword>
<feature type="binding site" evidence="11">
    <location>
        <position position="48"/>
    </location>
    <ligand>
        <name>NADP(+)</name>
        <dbReference type="ChEBI" id="CHEBI:58349"/>
    </ligand>
</feature>
<dbReference type="NCBIfam" id="NF003793">
    <property type="entry name" value="PRK05382.1"/>
    <property type="match status" value="1"/>
</dbReference>
<gene>
    <name evidence="11 13" type="primary">aroC</name>
    <name evidence="13" type="ORF">BHLFYP23_01893</name>
</gene>
<feature type="binding site" evidence="11">
    <location>
        <position position="284"/>
    </location>
    <ligand>
        <name>FMN</name>
        <dbReference type="ChEBI" id="CHEBI:58210"/>
    </ligand>
</feature>
<evidence type="ECO:0000256" key="3">
    <source>
        <dbReference type="ARBA" id="ARBA00013036"/>
    </source>
</evidence>
<keyword evidence="10 11" id="KW-0456">Lyase</keyword>
<dbReference type="GO" id="GO:0010181">
    <property type="term" value="F:FMN binding"/>
    <property type="evidence" value="ECO:0007669"/>
    <property type="project" value="TreeGrafter"/>
</dbReference>
<keyword evidence="7 11" id="KW-0274">FAD</keyword>
<comment type="function">
    <text evidence="11">Catalyzes the anti-1,4-elimination of the C-3 phosphate and the C-6 proR hydrogen from 5-enolpyruvylshikimate-3-phosphate (EPSP) to yield chorismate, which is the branch point compound that serves as the starting substrate for the three terminal pathways of aromatic amino acid biosynthesis. This reaction introduces a second double bond into the aromatic ring system.</text>
</comment>
<feature type="binding site" evidence="11">
    <location>
        <begin position="299"/>
        <end position="303"/>
    </location>
    <ligand>
        <name>FMN</name>
        <dbReference type="ChEBI" id="CHEBI:58210"/>
    </ligand>
</feature>
<name>A0A6N2S324_BLAHA</name>
<feature type="binding site" evidence="11">
    <location>
        <position position="325"/>
    </location>
    <ligand>
        <name>FMN</name>
        <dbReference type="ChEBI" id="CHEBI:58210"/>
    </ligand>
</feature>
<dbReference type="CDD" id="cd07304">
    <property type="entry name" value="Chorismate_synthase"/>
    <property type="match status" value="1"/>
</dbReference>
<evidence type="ECO:0000256" key="9">
    <source>
        <dbReference type="ARBA" id="ARBA00023141"/>
    </source>
</evidence>
<dbReference type="Pfam" id="PF01264">
    <property type="entry name" value="Chorismate_synt"/>
    <property type="match status" value="1"/>
</dbReference>
<organism evidence="13">
    <name type="scientific">Blautia hansenii</name>
    <name type="common">Ruminococcus hansenii</name>
    <dbReference type="NCBI Taxonomy" id="1322"/>
    <lineage>
        <taxon>Bacteria</taxon>
        <taxon>Bacillati</taxon>
        <taxon>Bacillota</taxon>
        <taxon>Clostridia</taxon>
        <taxon>Lachnospirales</taxon>
        <taxon>Lachnospiraceae</taxon>
        <taxon>Blautia</taxon>
    </lineage>
</organism>
<evidence type="ECO:0000256" key="5">
    <source>
        <dbReference type="ARBA" id="ARBA00022630"/>
    </source>
</evidence>
<comment type="similarity">
    <text evidence="2 11 12">Belongs to the chorismate synthase family.</text>
</comment>
<dbReference type="PANTHER" id="PTHR21085:SF0">
    <property type="entry name" value="CHORISMATE SYNTHASE"/>
    <property type="match status" value="1"/>
</dbReference>
<keyword evidence="5 11" id="KW-0285">Flavoprotein</keyword>
<dbReference type="SUPFAM" id="SSF103263">
    <property type="entry name" value="Chorismate synthase, AroC"/>
    <property type="match status" value="1"/>
</dbReference>
<dbReference type="GO" id="GO:0009423">
    <property type="term" value="P:chorismate biosynthetic process"/>
    <property type="evidence" value="ECO:0007669"/>
    <property type="project" value="UniProtKB-UniRule"/>
</dbReference>
<proteinExistence type="inferred from homology"/>
<dbReference type="PROSITE" id="PS00788">
    <property type="entry name" value="CHORISMATE_SYNTHASE_2"/>
    <property type="match status" value="1"/>
</dbReference>
<dbReference type="GO" id="GO:0008652">
    <property type="term" value="P:amino acid biosynthetic process"/>
    <property type="evidence" value="ECO:0007669"/>
    <property type="project" value="UniProtKB-KW"/>
</dbReference>
<comment type="subunit">
    <text evidence="11">Homotetramer.</text>
</comment>
<evidence type="ECO:0000256" key="2">
    <source>
        <dbReference type="ARBA" id="ARBA00008014"/>
    </source>
</evidence>
<accession>A0A6N2S324</accession>
<feature type="binding site" evidence="11">
    <location>
        <begin position="125"/>
        <end position="127"/>
    </location>
    <ligand>
        <name>FMN</name>
        <dbReference type="ChEBI" id="CHEBI:58210"/>
    </ligand>
</feature>
<dbReference type="GO" id="GO:0009073">
    <property type="term" value="P:aromatic amino acid family biosynthetic process"/>
    <property type="evidence" value="ECO:0007669"/>
    <property type="project" value="UniProtKB-KW"/>
</dbReference>
<keyword evidence="6 11" id="KW-0288">FMN</keyword>
<comment type="catalytic activity">
    <reaction evidence="11 12">
        <text>5-O-(1-carboxyvinyl)-3-phosphoshikimate = chorismate + phosphate</text>
        <dbReference type="Rhea" id="RHEA:21020"/>
        <dbReference type="ChEBI" id="CHEBI:29748"/>
        <dbReference type="ChEBI" id="CHEBI:43474"/>
        <dbReference type="ChEBI" id="CHEBI:57701"/>
        <dbReference type="EC" id="4.2.3.5"/>
    </reaction>
</comment>
<evidence type="ECO:0000313" key="13">
    <source>
        <dbReference type="EMBL" id="VYS87269.1"/>
    </source>
</evidence>
<evidence type="ECO:0000256" key="11">
    <source>
        <dbReference type="HAMAP-Rule" id="MF_00300"/>
    </source>
</evidence>
<evidence type="ECO:0000256" key="4">
    <source>
        <dbReference type="ARBA" id="ARBA00022605"/>
    </source>
</evidence>